<dbReference type="KEGG" id="tsv:DSM104635_01465"/>
<dbReference type="RefSeq" id="WP_158765567.1">
    <property type="nucleotide sequence ID" value="NZ_CP047045.1"/>
</dbReference>
<proteinExistence type="predicted"/>
<accession>A0A6I6MNZ4</accession>
<keyword evidence="3" id="KW-1185">Reference proteome</keyword>
<dbReference type="AlphaFoldDB" id="A0A6I6MNZ4"/>
<evidence type="ECO:0000256" key="1">
    <source>
        <dbReference type="SAM" id="SignalP"/>
    </source>
</evidence>
<reference evidence="3" key="1">
    <citation type="submission" date="2019-12" db="EMBL/GenBank/DDBJ databases">
        <title>Complete genome of Terracaulis silvestris 0127_4.</title>
        <authorList>
            <person name="Vieira S."/>
            <person name="Riedel T."/>
            <person name="Sproer C."/>
            <person name="Pascual J."/>
            <person name="Boedeker C."/>
            <person name="Overmann J."/>
        </authorList>
    </citation>
    <scope>NUCLEOTIDE SEQUENCE [LARGE SCALE GENOMIC DNA]</scope>
    <source>
        <strain evidence="3">0127_4</strain>
    </source>
</reference>
<feature type="signal peptide" evidence="1">
    <location>
        <begin position="1"/>
        <end position="19"/>
    </location>
</feature>
<name>A0A6I6MNZ4_9CAUL</name>
<evidence type="ECO:0000313" key="3">
    <source>
        <dbReference type="Proteomes" id="UP000431269"/>
    </source>
</evidence>
<dbReference type="NCBIfam" id="NF037936">
    <property type="entry name" value="holdfast_HfaD"/>
    <property type="match status" value="1"/>
</dbReference>
<feature type="chain" id="PRO_5026170761" evidence="1">
    <location>
        <begin position="20"/>
        <end position="397"/>
    </location>
</feature>
<evidence type="ECO:0000313" key="2">
    <source>
        <dbReference type="EMBL" id="QGZ94644.1"/>
    </source>
</evidence>
<gene>
    <name evidence="2" type="ORF">DSM104635_01465</name>
</gene>
<dbReference type="InterPro" id="IPR049860">
    <property type="entry name" value="Holdfast_HfaD"/>
</dbReference>
<dbReference type="EMBL" id="CP047045">
    <property type="protein sequence ID" value="QGZ94644.1"/>
    <property type="molecule type" value="Genomic_DNA"/>
</dbReference>
<keyword evidence="1" id="KW-0732">Signal</keyword>
<protein>
    <submittedName>
        <fullName evidence="2">Uncharacterized protein</fullName>
    </submittedName>
</protein>
<organism evidence="2 3">
    <name type="scientific">Terricaulis silvestris</name>
    <dbReference type="NCBI Taxonomy" id="2686094"/>
    <lineage>
        <taxon>Bacteria</taxon>
        <taxon>Pseudomonadati</taxon>
        <taxon>Pseudomonadota</taxon>
        <taxon>Alphaproteobacteria</taxon>
        <taxon>Caulobacterales</taxon>
        <taxon>Caulobacteraceae</taxon>
        <taxon>Terricaulis</taxon>
    </lineage>
</organism>
<sequence>MRAALLASVALLAAPMAHAQTNNQYQSGNATATTTVNVGDTQDAGATAVASGNASTAVNEDGDAEFTNNQHMDGAANANANATVWHADGNVAITSAAVGNGTTATTENGDLDLWSGQASHNDANATTTFTGADSLNAGTSASASGNVAAVSADHGQARAIVLQESTGSVSAISEADHGVVADQAVSAAIASANNLSVGGETATVLVDTTQAAYGDSVSARSDIYVGYATDVSGNATANANAATIDNQWGYVNARIDQSATATVTADSYVTLGGDFLGFASAGAYGVGNQAIVSNVGSDTVMDVSQDNAGDIYANAALSGEGGDAALASSAAYGNSVSASLCAYCDDSTPSLTASSEQVNTGDVNARSSVVSPRARTVAATSTAIGNAATYQVSGPTN</sequence>
<dbReference type="Proteomes" id="UP000431269">
    <property type="component" value="Chromosome"/>
</dbReference>